<sequence length="278" mass="29361">MSGERDQSPPYPPSIQQRRASFSPGASLSELFAKSGNSGSNGSSQAGTAPFPSPITSVAANAQSGQRRRLSITTLGLSGSPTQPSQLSGRPGRQGSLSSSVGSSSYIDEAEAIEKENSPPASANSPFARRFSFGAQALRDTRGVNKTGNGRYSSSFTPVSTRRQTTSSSGMSPATSSPAPTVASTDQSLRSSKRSNLSFRPVGEAFNWSESLRTRAERAPSVGASSPPANLDRSPAGGHHRSASIASMDFPAREMPKQPRRKTPDFFQEKILRADFMD</sequence>
<feature type="region of interest" description="Disordered" evidence="1">
    <location>
        <begin position="1"/>
        <end position="196"/>
    </location>
</feature>
<feature type="compositionally biased region" description="Polar residues" evidence="1">
    <location>
        <begin position="54"/>
        <end position="88"/>
    </location>
</feature>
<keyword evidence="3" id="KW-1185">Reference proteome</keyword>
<gene>
    <name evidence="2" type="ORF">Plec18167_009410</name>
</gene>
<evidence type="ECO:0000313" key="3">
    <source>
        <dbReference type="Proteomes" id="UP001583193"/>
    </source>
</evidence>
<feature type="compositionally biased region" description="Low complexity" evidence="1">
    <location>
        <begin position="165"/>
        <end position="185"/>
    </location>
</feature>
<feature type="compositionally biased region" description="Polar residues" evidence="1">
    <location>
        <begin position="144"/>
        <end position="164"/>
    </location>
</feature>
<accession>A0ABR3WPI8</accession>
<feature type="compositionally biased region" description="Low complexity" evidence="1">
    <location>
        <begin position="95"/>
        <end position="105"/>
    </location>
</feature>
<organism evidence="2 3">
    <name type="scientific">Paecilomyces lecythidis</name>
    <dbReference type="NCBI Taxonomy" id="3004212"/>
    <lineage>
        <taxon>Eukaryota</taxon>
        <taxon>Fungi</taxon>
        <taxon>Dikarya</taxon>
        <taxon>Ascomycota</taxon>
        <taxon>Pezizomycotina</taxon>
        <taxon>Eurotiomycetes</taxon>
        <taxon>Eurotiomycetidae</taxon>
        <taxon>Eurotiales</taxon>
        <taxon>Thermoascaceae</taxon>
        <taxon>Paecilomyces</taxon>
    </lineage>
</organism>
<protein>
    <submittedName>
        <fullName evidence="2">Uncharacterized protein</fullName>
    </submittedName>
</protein>
<feature type="compositionally biased region" description="Low complexity" evidence="1">
    <location>
        <begin position="35"/>
        <end position="44"/>
    </location>
</feature>
<comment type="caution">
    <text evidence="2">The sequence shown here is derived from an EMBL/GenBank/DDBJ whole genome shotgun (WGS) entry which is preliminary data.</text>
</comment>
<evidence type="ECO:0000313" key="2">
    <source>
        <dbReference type="EMBL" id="KAL1865448.1"/>
    </source>
</evidence>
<dbReference type="Proteomes" id="UP001583193">
    <property type="component" value="Unassembled WGS sequence"/>
</dbReference>
<feature type="compositionally biased region" description="Basic and acidic residues" evidence="1">
    <location>
        <begin position="251"/>
        <end position="278"/>
    </location>
</feature>
<feature type="compositionally biased region" description="Polar residues" evidence="1">
    <location>
        <begin position="14"/>
        <end position="26"/>
    </location>
</feature>
<reference evidence="2 3" key="1">
    <citation type="journal article" date="2024" name="IMA Fungus">
        <title>IMA Genome - F19 : A genome assembly and annotation guide to empower mycologists, including annotated draft genome sequences of Ceratocystis pirilliformis, Diaporthe australafricana, Fusarium ophioides, Paecilomyces lecythidis, and Sporothrix stenoceras.</title>
        <authorList>
            <person name="Aylward J."/>
            <person name="Wilson A.M."/>
            <person name="Visagie C.M."/>
            <person name="Spraker J."/>
            <person name="Barnes I."/>
            <person name="Buitendag C."/>
            <person name="Ceriani C."/>
            <person name="Del Mar Angel L."/>
            <person name="du Plessis D."/>
            <person name="Fuchs T."/>
            <person name="Gasser K."/>
            <person name="Kramer D."/>
            <person name="Li W."/>
            <person name="Munsamy K."/>
            <person name="Piso A."/>
            <person name="Price J.L."/>
            <person name="Sonnekus B."/>
            <person name="Thomas C."/>
            <person name="van der Nest A."/>
            <person name="van Dijk A."/>
            <person name="van Heerden A."/>
            <person name="van Vuuren N."/>
            <person name="Yilmaz N."/>
            <person name="Duong T.A."/>
            <person name="van der Merwe N.A."/>
            <person name="Wingfield M.J."/>
            <person name="Wingfield B.D."/>
        </authorList>
    </citation>
    <scope>NUCLEOTIDE SEQUENCE [LARGE SCALE GENOMIC DNA]</scope>
    <source>
        <strain evidence="2 3">CMW 18167</strain>
    </source>
</reference>
<proteinExistence type="predicted"/>
<dbReference type="EMBL" id="JAVDPF010000060">
    <property type="protein sequence ID" value="KAL1865448.1"/>
    <property type="molecule type" value="Genomic_DNA"/>
</dbReference>
<name>A0ABR3WPI8_9EURO</name>
<feature type="compositionally biased region" description="Polar residues" evidence="1">
    <location>
        <begin position="186"/>
        <end position="196"/>
    </location>
</feature>
<evidence type="ECO:0000256" key="1">
    <source>
        <dbReference type="SAM" id="MobiDB-lite"/>
    </source>
</evidence>
<feature type="region of interest" description="Disordered" evidence="1">
    <location>
        <begin position="208"/>
        <end position="278"/>
    </location>
</feature>